<feature type="compositionally biased region" description="Basic residues" evidence="9">
    <location>
        <begin position="570"/>
        <end position="585"/>
    </location>
</feature>
<keyword evidence="5" id="KW-0010">Activator</keyword>
<dbReference type="OrthoDB" id="10047851at2759"/>
<keyword evidence="12" id="KW-1185">Reference proteome</keyword>
<keyword evidence="2" id="KW-0597">Phosphoprotein</keyword>
<evidence type="ECO:0000313" key="11">
    <source>
        <dbReference type="EMBL" id="RUS84571.1"/>
    </source>
</evidence>
<evidence type="ECO:0000313" key="12">
    <source>
        <dbReference type="Proteomes" id="UP000271974"/>
    </source>
</evidence>
<feature type="compositionally biased region" description="Low complexity" evidence="9">
    <location>
        <begin position="620"/>
        <end position="665"/>
    </location>
</feature>
<evidence type="ECO:0000256" key="3">
    <source>
        <dbReference type="ARBA" id="ARBA00022884"/>
    </source>
</evidence>
<feature type="compositionally biased region" description="Low complexity" evidence="9">
    <location>
        <begin position="543"/>
        <end position="558"/>
    </location>
</feature>
<dbReference type="SUPFAM" id="SSF54928">
    <property type="entry name" value="RNA-binding domain, RBD"/>
    <property type="match status" value="1"/>
</dbReference>
<dbReference type="Gene3D" id="3.30.70.330">
    <property type="match status" value="1"/>
</dbReference>
<feature type="compositionally biased region" description="Basic and acidic residues" evidence="9">
    <location>
        <begin position="493"/>
        <end position="504"/>
    </location>
</feature>
<feature type="compositionally biased region" description="Basic and acidic residues" evidence="9">
    <location>
        <begin position="731"/>
        <end position="747"/>
    </location>
</feature>
<feature type="compositionally biased region" description="Basic and acidic residues" evidence="9">
    <location>
        <begin position="673"/>
        <end position="699"/>
    </location>
</feature>
<dbReference type="InterPro" id="IPR012677">
    <property type="entry name" value="Nucleotide-bd_a/b_plait_sf"/>
</dbReference>
<comment type="caution">
    <text evidence="11">The sequence shown here is derived from an EMBL/GenBank/DDBJ whole genome shotgun (WGS) entry which is preliminary data.</text>
</comment>
<evidence type="ECO:0000256" key="8">
    <source>
        <dbReference type="PROSITE-ProRule" id="PRU00176"/>
    </source>
</evidence>
<dbReference type="PANTHER" id="PTHR15528">
    <property type="entry name" value="PEROXISOME PROLIFERATOR ACTIVATED RECEPTOR GAMMA COACTIVATOR 1 PGC-1 -RELATED"/>
    <property type="match status" value="1"/>
</dbReference>
<feature type="region of interest" description="Disordered" evidence="9">
    <location>
        <begin position="308"/>
        <end position="332"/>
    </location>
</feature>
<protein>
    <recommendedName>
        <fullName evidence="10">RRM domain-containing protein</fullName>
    </recommendedName>
</protein>
<comment type="subcellular location">
    <subcellularLocation>
        <location evidence="1">Nucleus</location>
    </subcellularLocation>
</comment>
<dbReference type="Pfam" id="PF00076">
    <property type="entry name" value="RRM_1"/>
    <property type="match status" value="1"/>
</dbReference>
<dbReference type="GO" id="GO:0003723">
    <property type="term" value="F:RNA binding"/>
    <property type="evidence" value="ECO:0007669"/>
    <property type="project" value="UniProtKB-UniRule"/>
</dbReference>
<keyword evidence="6" id="KW-0804">Transcription</keyword>
<dbReference type="AlphaFoldDB" id="A0A433TSQ8"/>
<feature type="region of interest" description="Disordered" evidence="9">
    <location>
        <begin position="488"/>
        <end position="511"/>
    </location>
</feature>
<evidence type="ECO:0000256" key="5">
    <source>
        <dbReference type="ARBA" id="ARBA00023159"/>
    </source>
</evidence>
<dbReference type="PROSITE" id="PS50102">
    <property type="entry name" value="RRM"/>
    <property type="match status" value="1"/>
</dbReference>
<dbReference type="Proteomes" id="UP000271974">
    <property type="component" value="Unassembled WGS sequence"/>
</dbReference>
<dbReference type="GO" id="GO:0003712">
    <property type="term" value="F:transcription coregulator activity"/>
    <property type="evidence" value="ECO:0007669"/>
    <property type="project" value="InterPro"/>
</dbReference>
<accession>A0A433TSQ8</accession>
<feature type="domain" description="RRM" evidence="10">
    <location>
        <begin position="755"/>
        <end position="853"/>
    </location>
</feature>
<evidence type="ECO:0000256" key="2">
    <source>
        <dbReference type="ARBA" id="ARBA00022553"/>
    </source>
</evidence>
<dbReference type="InterPro" id="IPR035979">
    <property type="entry name" value="RBD_domain_sf"/>
</dbReference>
<evidence type="ECO:0000256" key="6">
    <source>
        <dbReference type="ARBA" id="ARBA00023163"/>
    </source>
</evidence>
<evidence type="ECO:0000256" key="4">
    <source>
        <dbReference type="ARBA" id="ARBA00023015"/>
    </source>
</evidence>
<feature type="region of interest" description="Disordered" evidence="9">
    <location>
        <begin position="528"/>
        <end position="747"/>
    </location>
</feature>
<dbReference type="STRING" id="188477.A0A433TSQ8"/>
<feature type="compositionally biased region" description="Basic and acidic residues" evidence="9">
    <location>
        <begin position="322"/>
        <end position="332"/>
    </location>
</feature>
<keyword evidence="7" id="KW-0539">Nucleus</keyword>
<evidence type="ECO:0000259" key="10">
    <source>
        <dbReference type="PROSITE" id="PS50102"/>
    </source>
</evidence>
<dbReference type="InterPro" id="IPR034605">
    <property type="entry name" value="PGC-1"/>
</dbReference>
<dbReference type="EMBL" id="RQTK01000201">
    <property type="protein sequence ID" value="RUS84571.1"/>
    <property type="molecule type" value="Genomic_DNA"/>
</dbReference>
<reference evidence="11 12" key="1">
    <citation type="submission" date="2019-01" db="EMBL/GenBank/DDBJ databases">
        <title>A draft genome assembly of the solar-powered sea slug Elysia chlorotica.</title>
        <authorList>
            <person name="Cai H."/>
            <person name="Li Q."/>
            <person name="Fang X."/>
            <person name="Li J."/>
            <person name="Curtis N.E."/>
            <person name="Altenburger A."/>
            <person name="Shibata T."/>
            <person name="Feng M."/>
            <person name="Maeda T."/>
            <person name="Schwartz J.A."/>
            <person name="Shigenobu S."/>
            <person name="Lundholm N."/>
            <person name="Nishiyama T."/>
            <person name="Yang H."/>
            <person name="Hasebe M."/>
            <person name="Li S."/>
            <person name="Pierce S.K."/>
            <person name="Wang J."/>
        </authorList>
    </citation>
    <scope>NUCLEOTIDE SEQUENCE [LARGE SCALE GENOMIC DNA]</scope>
    <source>
        <strain evidence="11">EC2010</strain>
        <tissue evidence="11">Whole organism of an adult</tissue>
    </source>
</reference>
<feature type="compositionally biased region" description="Basic residues" evidence="9">
    <location>
        <begin position="714"/>
        <end position="727"/>
    </location>
</feature>
<dbReference type="SMART" id="SM00360">
    <property type="entry name" value="RRM"/>
    <property type="match status" value="1"/>
</dbReference>
<dbReference type="InterPro" id="IPR000504">
    <property type="entry name" value="RRM_dom"/>
</dbReference>
<dbReference type="GO" id="GO:0005634">
    <property type="term" value="C:nucleus"/>
    <property type="evidence" value="ECO:0007669"/>
    <property type="project" value="UniProtKB-SubCell"/>
</dbReference>
<evidence type="ECO:0000256" key="9">
    <source>
        <dbReference type="SAM" id="MobiDB-lite"/>
    </source>
</evidence>
<organism evidence="11 12">
    <name type="scientific">Elysia chlorotica</name>
    <name type="common">Eastern emerald elysia</name>
    <name type="synonym">Sea slug</name>
    <dbReference type="NCBI Taxonomy" id="188477"/>
    <lineage>
        <taxon>Eukaryota</taxon>
        <taxon>Metazoa</taxon>
        <taxon>Spiralia</taxon>
        <taxon>Lophotrochozoa</taxon>
        <taxon>Mollusca</taxon>
        <taxon>Gastropoda</taxon>
        <taxon>Heterobranchia</taxon>
        <taxon>Euthyneura</taxon>
        <taxon>Panpulmonata</taxon>
        <taxon>Sacoglossa</taxon>
        <taxon>Placobranchoidea</taxon>
        <taxon>Plakobranchidae</taxon>
        <taxon>Elysia</taxon>
    </lineage>
</organism>
<keyword evidence="3 8" id="KW-0694">RNA-binding</keyword>
<evidence type="ECO:0000256" key="7">
    <source>
        <dbReference type="ARBA" id="ARBA00023242"/>
    </source>
</evidence>
<proteinExistence type="predicted"/>
<sequence length="880" mass="96405">MESLEEGIEASDLASLLYRFEEAVTPPATPTPTSIQANSLLKVVAKDLNTSASKTDVTASQLRVKPRAIYASNKPGISLLPFTLPSQTRTFTSLSQSPNIVIRASVPPRQTHIVDRGLNGYAGSAVKIIPATQVVTPLLLVQPASQASVVKPLAKHASLGAAFKPIKRSTSALALNAVPSTTVTSTSGSLLQSMLLDKDSCIIPKRGTAKKTGKIQVNRAGTVSSSITGAVPTDISAFSLPTTVTKKAAPSVIALKHVPTGLSQSLPSSPTSFKAASWPVKEADHDYCSNKSQSSAQFINTQSASANLESTTNNKESAAGQENKKSFPVEEARTVSSLDAELLQDLEYLDEHFGPLSPLVNTTDDNVLEDGEVLVDEDGNDCFPQLVPSAANHFTDRSNPDFDTSGNSETMPYYNGTGSTVAFNLAGEDASFRRKGRRYRRRTELNTSPIREDKTEFFDKIPAFYTALSIPTKPTKMSVFATATQSLGSTDHLQPDDTIPEHGDPGLYDKVPAHRRCFTNTAKELELSTAHPPEEQSQQPVASSSQYPMSSSLLSSSSTELNPEGSSSPRRARSRSRRRRRRRHLSSCSGSSDHQSRPVSQTGSRSHSRERLLKSRSRSRSGSCSSRSCSTCSSYSSNSCGSSCSGCARSRSRSCSTCSSSSSSRSRSRSPQTKRDWQMRNRNADHMPRNRHLHTDRSRGRASRSISPAERAGWRSRSRSQRRHTHSRSSVVDERAAQKKKAREEEKIRAMEERRVVYVGKIPENFTKRQLHQRFQCFGEIKEVKLNFREHGDNYGFVTFAYACDAIAAKEKGNNIEGAQKFDLCFGGRRRFCPDQYADLDGNREIEEEYAPVPKSMSGELDYAALLKQHSSQQRRGGKL</sequence>
<dbReference type="PANTHER" id="PTHR15528:SF11">
    <property type="entry name" value="FI18188P1"/>
    <property type="match status" value="1"/>
</dbReference>
<name>A0A433TSQ8_ELYCH</name>
<dbReference type="GO" id="GO:0045944">
    <property type="term" value="P:positive regulation of transcription by RNA polymerase II"/>
    <property type="evidence" value="ECO:0007669"/>
    <property type="project" value="TreeGrafter"/>
</dbReference>
<gene>
    <name evidence="11" type="ORF">EGW08_007666</name>
</gene>
<keyword evidence="4" id="KW-0805">Transcription regulation</keyword>
<evidence type="ECO:0000256" key="1">
    <source>
        <dbReference type="ARBA" id="ARBA00004123"/>
    </source>
</evidence>